<dbReference type="GO" id="GO:0036064">
    <property type="term" value="C:ciliary basal body"/>
    <property type="evidence" value="ECO:0007669"/>
    <property type="project" value="TreeGrafter"/>
</dbReference>
<proteinExistence type="predicted"/>
<protein>
    <submittedName>
        <fullName evidence="3">Uncharacterized protein</fullName>
    </submittedName>
</protein>
<dbReference type="PANTHER" id="PTHR14917">
    <property type="entry name" value="SPERMATOGENESIS-ASSOCIATED PROTEIN 7"/>
    <property type="match status" value="1"/>
</dbReference>
<name>A0A914V4S7_9BILA</name>
<dbReference type="Pfam" id="PF15244">
    <property type="entry name" value="HSD3"/>
    <property type="match status" value="1"/>
</dbReference>
<evidence type="ECO:0000313" key="3">
    <source>
        <dbReference type="WBParaSite" id="PSAMB.scaffold15178size1658.g36402.t1"/>
    </source>
</evidence>
<feature type="region of interest" description="Disordered" evidence="1">
    <location>
        <begin position="1"/>
        <end position="28"/>
    </location>
</feature>
<reference evidence="3" key="1">
    <citation type="submission" date="2022-11" db="UniProtKB">
        <authorList>
            <consortium name="WormBaseParasite"/>
        </authorList>
    </citation>
    <scope>IDENTIFICATION</scope>
</reference>
<dbReference type="GO" id="GO:0005930">
    <property type="term" value="C:axoneme"/>
    <property type="evidence" value="ECO:0007669"/>
    <property type="project" value="TreeGrafter"/>
</dbReference>
<dbReference type="PANTHER" id="PTHR14917:SF4">
    <property type="entry name" value="SPERMATOGENESIS-ASSOCIATED 7"/>
    <property type="match status" value="1"/>
</dbReference>
<dbReference type="AlphaFoldDB" id="A0A914V4S7"/>
<feature type="compositionally biased region" description="Polar residues" evidence="1">
    <location>
        <begin position="1"/>
        <end position="12"/>
    </location>
</feature>
<dbReference type="WBParaSite" id="PSAMB.scaffold15178size1658.g36402.t1">
    <property type="protein sequence ID" value="PSAMB.scaffold15178size1658.g36402.t1"/>
    <property type="gene ID" value="PSAMB.scaffold15178size1658.g36402"/>
</dbReference>
<sequence length="169" mass="19789">MKGKLNSTWNGHDQQKKKEELWTASPEPALARSLSPTASVFRDRISPNMLKYSPRLSTTTTLRTRSALSRKSPHRKEDEELKYYQFVQEVTKDIIDRGVYSDRVLKNIIAHHMERRRNDLNMTRMRQLLMKLMDDLGVSQEGLFSTHAEKASHPENVHFNPELFVHEEE</sequence>
<dbReference type="InterPro" id="IPR029357">
    <property type="entry name" value="SPATA7"/>
</dbReference>
<dbReference type="GO" id="GO:0000226">
    <property type="term" value="P:microtubule cytoskeleton organization"/>
    <property type="evidence" value="ECO:0007669"/>
    <property type="project" value="TreeGrafter"/>
</dbReference>
<organism evidence="2 3">
    <name type="scientific">Plectus sambesii</name>
    <dbReference type="NCBI Taxonomy" id="2011161"/>
    <lineage>
        <taxon>Eukaryota</taxon>
        <taxon>Metazoa</taxon>
        <taxon>Ecdysozoa</taxon>
        <taxon>Nematoda</taxon>
        <taxon>Chromadorea</taxon>
        <taxon>Plectida</taxon>
        <taxon>Plectina</taxon>
        <taxon>Plectoidea</taxon>
        <taxon>Plectidae</taxon>
        <taxon>Plectus</taxon>
    </lineage>
</organism>
<accession>A0A914V4S7</accession>
<evidence type="ECO:0000313" key="2">
    <source>
        <dbReference type="Proteomes" id="UP000887566"/>
    </source>
</evidence>
<dbReference type="Proteomes" id="UP000887566">
    <property type="component" value="Unplaced"/>
</dbReference>
<keyword evidence="2" id="KW-1185">Reference proteome</keyword>
<evidence type="ECO:0000256" key="1">
    <source>
        <dbReference type="SAM" id="MobiDB-lite"/>
    </source>
</evidence>